<accession>A0A6A0A6Q7</accession>
<sequence>AWQLWPFLAWGVLIIILHNVAMAGLHTISGPLATLNIVNFVDMRNARTFLIAQELTWETNITTLAKQRIAMTYYMALLRQEYNAMLY</sequence>
<gene>
    <name evidence="2" type="ORF">HaLaN_26484</name>
</gene>
<proteinExistence type="predicted"/>
<feature type="non-terminal residue" evidence="2">
    <location>
        <position position="1"/>
    </location>
</feature>
<keyword evidence="1" id="KW-0732">Signal</keyword>
<dbReference type="EMBL" id="BLLF01003727">
    <property type="protein sequence ID" value="GFH28064.1"/>
    <property type="molecule type" value="Genomic_DNA"/>
</dbReference>
<protein>
    <recommendedName>
        <fullName evidence="4">ABC transmembrane type-1 domain-containing protein</fullName>
    </recommendedName>
</protein>
<name>A0A6A0A6Q7_HAELA</name>
<feature type="chain" id="PRO_5025568458" description="ABC transmembrane type-1 domain-containing protein" evidence="1">
    <location>
        <begin position="24"/>
        <end position="87"/>
    </location>
</feature>
<evidence type="ECO:0008006" key="4">
    <source>
        <dbReference type="Google" id="ProtNLM"/>
    </source>
</evidence>
<evidence type="ECO:0000313" key="2">
    <source>
        <dbReference type="EMBL" id="GFH28064.1"/>
    </source>
</evidence>
<evidence type="ECO:0000313" key="3">
    <source>
        <dbReference type="Proteomes" id="UP000485058"/>
    </source>
</evidence>
<feature type="non-terminal residue" evidence="2">
    <location>
        <position position="87"/>
    </location>
</feature>
<organism evidence="2 3">
    <name type="scientific">Haematococcus lacustris</name>
    <name type="common">Green alga</name>
    <name type="synonym">Haematococcus pluvialis</name>
    <dbReference type="NCBI Taxonomy" id="44745"/>
    <lineage>
        <taxon>Eukaryota</taxon>
        <taxon>Viridiplantae</taxon>
        <taxon>Chlorophyta</taxon>
        <taxon>core chlorophytes</taxon>
        <taxon>Chlorophyceae</taxon>
        <taxon>CS clade</taxon>
        <taxon>Chlamydomonadales</taxon>
        <taxon>Haematococcaceae</taxon>
        <taxon>Haematococcus</taxon>
    </lineage>
</organism>
<evidence type="ECO:0000256" key="1">
    <source>
        <dbReference type="SAM" id="SignalP"/>
    </source>
</evidence>
<reference evidence="2 3" key="1">
    <citation type="submission" date="2020-02" db="EMBL/GenBank/DDBJ databases">
        <title>Draft genome sequence of Haematococcus lacustris strain NIES-144.</title>
        <authorList>
            <person name="Morimoto D."/>
            <person name="Nakagawa S."/>
            <person name="Yoshida T."/>
            <person name="Sawayama S."/>
        </authorList>
    </citation>
    <scope>NUCLEOTIDE SEQUENCE [LARGE SCALE GENOMIC DNA]</scope>
    <source>
        <strain evidence="2 3">NIES-144</strain>
    </source>
</reference>
<dbReference type="Proteomes" id="UP000485058">
    <property type="component" value="Unassembled WGS sequence"/>
</dbReference>
<comment type="caution">
    <text evidence="2">The sequence shown here is derived from an EMBL/GenBank/DDBJ whole genome shotgun (WGS) entry which is preliminary data.</text>
</comment>
<dbReference type="AlphaFoldDB" id="A0A6A0A6Q7"/>
<feature type="signal peptide" evidence="1">
    <location>
        <begin position="1"/>
        <end position="23"/>
    </location>
</feature>
<keyword evidence="3" id="KW-1185">Reference proteome</keyword>